<sequence>MVRRDLVVVGASAGGVEALRTLVAELPPDLPAAVVVVLHMPSGGSSALPTILSRSGPLRAFSALDGTPLQHGRIHVAPPDHHVVVQDGVLRLSKGPTENGHRPAVNVLFRSAAAAHGPGVIGVILSGALDDGTAGMASIKSRGGLAVVQSPSDAVYSGMPESVLHHVDVDHVLPVAKIGALLAGLAAEPADLAEVAPVSDVLRMEVDVSRDDAGAGFGDVRRVGSPTTFTCPDCAGSLVEIPGEGTRYRCLVGHGWTAEALLDAYAGSLERAMWTALRTLDEKVTLTRRMATHSRDAGRELVAERYVKQEEEAVAAAEVLRKYLLRGGVREETGT</sequence>
<gene>
    <name evidence="6" type="ORF">UK23_42915</name>
</gene>
<dbReference type="GO" id="GO:0008984">
    <property type="term" value="F:protein-glutamate methylesterase activity"/>
    <property type="evidence" value="ECO:0007669"/>
    <property type="project" value="UniProtKB-EC"/>
</dbReference>
<evidence type="ECO:0000256" key="4">
    <source>
        <dbReference type="PROSITE-ProRule" id="PRU00050"/>
    </source>
</evidence>
<evidence type="ECO:0000259" key="5">
    <source>
        <dbReference type="PROSITE" id="PS50122"/>
    </source>
</evidence>
<dbReference type="InterPro" id="IPR011247">
    <property type="entry name" value="Chemotax_prot-Glu_Me-esterase"/>
</dbReference>
<dbReference type="PIRSF" id="PIRSF036461">
    <property type="entry name" value="Chmtx_methlestr"/>
    <property type="match status" value="1"/>
</dbReference>
<dbReference type="EC" id="3.1.1.61" evidence="2"/>
<dbReference type="PATRIC" id="fig|68170.10.peg.1692"/>
<keyword evidence="4" id="KW-0145">Chemotaxis</keyword>
<protein>
    <recommendedName>
        <fullName evidence="2">protein-glutamate methylesterase</fullName>
        <ecNumber evidence="2">3.1.1.61</ecNumber>
    </recommendedName>
</protein>
<dbReference type="GO" id="GO:0000156">
    <property type="term" value="F:phosphorelay response regulator activity"/>
    <property type="evidence" value="ECO:0007669"/>
    <property type="project" value="InterPro"/>
</dbReference>
<dbReference type="SUPFAM" id="SSF52738">
    <property type="entry name" value="Methylesterase CheB, C-terminal domain"/>
    <property type="match status" value="1"/>
</dbReference>
<dbReference type="Gene3D" id="3.40.50.180">
    <property type="entry name" value="Methylesterase CheB, C-terminal domain"/>
    <property type="match status" value="1"/>
</dbReference>
<name>A0A0F0GFL7_LENAE</name>
<dbReference type="CDD" id="cd16433">
    <property type="entry name" value="CheB"/>
    <property type="match status" value="1"/>
</dbReference>
<dbReference type="PANTHER" id="PTHR42872:SF6">
    <property type="entry name" value="PROTEIN-GLUTAMATE METHYLESTERASE_PROTEIN-GLUTAMINE GLUTAMINASE"/>
    <property type="match status" value="1"/>
</dbReference>
<evidence type="ECO:0000313" key="7">
    <source>
        <dbReference type="Proteomes" id="UP000033393"/>
    </source>
</evidence>
<dbReference type="PANTHER" id="PTHR42872">
    <property type="entry name" value="PROTEIN-GLUTAMATE METHYLESTERASE/PROTEIN-GLUTAMINE GLUTAMINASE"/>
    <property type="match status" value="1"/>
</dbReference>
<dbReference type="GO" id="GO:0006935">
    <property type="term" value="P:chemotaxis"/>
    <property type="evidence" value="ECO:0007669"/>
    <property type="project" value="UniProtKB-UniRule"/>
</dbReference>
<feature type="domain" description="CheB-type methylesterase" evidence="5">
    <location>
        <begin position="1"/>
        <end position="182"/>
    </location>
</feature>
<dbReference type="STRING" id="68170.GCA_000974445_01268"/>
<keyword evidence="1 4" id="KW-0378">Hydrolase</keyword>
<comment type="catalytic activity">
    <reaction evidence="3">
        <text>[protein]-L-glutamate 5-O-methyl ester + H2O = L-glutamyl-[protein] + methanol + H(+)</text>
        <dbReference type="Rhea" id="RHEA:23236"/>
        <dbReference type="Rhea" id="RHEA-COMP:10208"/>
        <dbReference type="Rhea" id="RHEA-COMP:10311"/>
        <dbReference type="ChEBI" id="CHEBI:15377"/>
        <dbReference type="ChEBI" id="CHEBI:15378"/>
        <dbReference type="ChEBI" id="CHEBI:17790"/>
        <dbReference type="ChEBI" id="CHEBI:29973"/>
        <dbReference type="ChEBI" id="CHEBI:82795"/>
        <dbReference type="EC" id="3.1.1.61"/>
    </reaction>
</comment>
<keyword evidence="7" id="KW-1185">Reference proteome</keyword>
<dbReference type="OrthoDB" id="9791760at2"/>
<dbReference type="InterPro" id="IPR035909">
    <property type="entry name" value="CheB_C"/>
</dbReference>
<evidence type="ECO:0000256" key="3">
    <source>
        <dbReference type="ARBA" id="ARBA00048267"/>
    </source>
</evidence>
<reference evidence="6 7" key="1">
    <citation type="submission" date="2015-02" db="EMBL/GenBank/DDBJ databases">
        <authorList>
            <person name="Ju K.-S."/>
            <person name="Doroghazi J.R."/>
            <person name="Metcalf W."/>
        </authorList>
    </citation>
    <scope>NUCLEOTIDE SEQUENCE [LARGE SCALE GENOMIC DNA]</scope>
    <source>
        <strain evidence="6 7">NRRL B-16140</strain>
    </source>
</reference>
<dbReference type="AlphaFoldDB" id="A0A0F0GFL7"/>
<accession>A0A0F0GFL7</accession>
<comment type="caution">
    <text evidence="6">The sequence shown here is derived from an EMBL/GenBank/DDBJ whole genome shotgun (WGS) entry which is preliminary data.</text>
</comment>
<evidence type="ECO:0000256" key="2">
    <source>
        <dbReference type="ARBA" id="ARBA00039140"/>
    </source>
</evidence>
<organism evidence="6 7">
    <name type="scientific">Lentzea aerocolonigenes</name>
    <name type="common">Lechevalieria aerocolonigenes</name>
    <name type="synonym">Saccharothrix aerocolonigenes</name>
    <dbReference type="NCBI Taxonomy" id="68170"/>
    <lineage>
        <taxon>Bacteria</taxon>
        <taxon>Bacillati</taxon>
        <taxon>Actinomycetota</taxon>
        <taxon>Actinomycetes</taxon>
        <taxon>Pseudonocardiales</taxon>
        <taxon>Pseudonocardiaceae</taxon>
        <taxon>Lentzea</taxon>
    </lineage>
</organism>
<dbReference type="PROSITE" id="PS50122">
    <property type="entry name" value="CHEB"/>
    <property type="match status" value="1"/>
</dbReference>
<dbReference type="Pfam" id="PF01339">
    <property type="entry name" value="CheB_methylest"/>
    <property type="match status" value="1"/>
</dbReference>
<feature type="active site" evidence="4">
    <location>
        <position position="12"/>
    </location>
</feature>
<evidence type="ECO:0000256" key="1">
    <source>
        <dbReference type="ARBA" id="ARBA00022801"/>
    </source>
</evidence>
<proteinExistence type="predicted"/>
<evidence type="ECO:0000313" key="6">
    <source>
        <dbReference type="EMBL" id="KJK35381.1"/>
    </source>
</evidence>
<feature type="active site" evidence="4">
    <location>
        <position position="131"/>
    </location>
</feature>
<feature type="active site" evidence="4">
    <location>
        <position position="39"/>
    </location>
</feature>
<dbReference type="GO" id="GO:0005737">
    <property type="term" value="C:cytoplasm"/>
    <property type="evidence" value="ECO:0007669"/>
    <property type="project" value="InterPro"/>
</dbReference>
<dbReference type="Proteomes" id="UP000033393">
    <property type="component" value="Unassembled WGS sequence"/>
</dbReference>
<dbReference type="EMBL" id="JYJG01000442">
    <property type="protein sequence ID" value="KJK35381.1"/>
    <property type="molecule type" value="Genomic_DNA"/>
</dbReference>
<dbReference type="InterPro" id="IPR000673">
    <property type="entry name" value="Sig_transdc_resp-reg_Me-estase"/>
</dbReference>